<dbReference type="InterPro" id="IPR016763">
    <property type="entry name" value="VAP"/>
</dbReference>
<name>A0A396I3L5_MEDTR</name>
<dbReference type="Proteomes" id="UP000265566">
    <property type="component" value="Chromosome 4"/>
</dbReference>
<dbReference type="SUPFAM" id="SSF49354">
    <property type="entry name" value="PapD-like"/>
    <property type="match status" value="1"/>
</dbReference>
<dbReference type="Gramene" id="rna21373">
    <property type="protein sequence ID" value="RHN59353.1"/>
    <property type="gene ID" value="gene21373"/>
</dbReference>
<dbReference type="GO" id="GO:0005789">
    <property type="term" value="C:endoplasmic reticulum membrane"/>
    <property type="evidence" value="ECO:0007669"/>
    <property type="project" value="InterPro"/>
</dbReference>
<proteinExistence type="inferred from homology"/>
<dbReference type="EMBL" id="PSQE01000004">
    <property type="protein sequence ID" value="RHN59353.1"/>
    <property type="molecule type" value="Genomic_DNA"/>
</dbReference>
<evidence type="ECO:0000313" key="4">
    <source>
        <dbReference type="Proteomes" id="UP000265566"/>
    </source>
</evidence>
<comment type="similarity">
    <text evidence="1">Belongs to the VAMP-associated protein (VAP) (TC 9.B.17) family.</text>
</comment>
<dbReference type="InterPro" id="IPR013783">
    <property type="entry name" value="Ig-like_fold"/>
</dbReference>
<reference evidence="4" key="1">
    <citation type="journal article" date="2018" name="Nat. Plants">
        <title>Whole-genome landscape of Medicago truncatula symbiotic genes.</title>
        <authorList>
            <person name="Pecrix Y."/>
            <person name="Staton S.E."/>
            <person name="Sallet E."/>
            <person name="Lelandais-Briere C."/>
            <person name="Moreau S."/>
            <person name="Carrere S."/>
            <person name="Blein T."/>
            <person name="Jardinaud M.F."/>
            <person name="Latrasse D."/>
            <person name="Zouine M."/>
            <person name="Zahm M."/>
            <person name="Kreplak J."/>
            <person name="Mayjonade B."/>
            <person name="Satge C."/>
            <person name="Perez M."/>
            <person name="Cauet S."/>
            <person name="Marande W."/>
            <person name="Chantry-Darmon C."/>
            <person name="Lopez-Roques C."/>
            <person name="Bouchez O."/>
            <person name="Berard A."/>
            <person name="Debelle F."/>
            <person name="Munos S."/>
            <person name="Bendahmane A."/>
            <person name="Berges H."/>
            <person name="Niebel A."/>
            <person name="Buitink J."/>
            <person name="Frugier F."/>
            <person name="Benhamed M."/>
            <person name="Crespi M."/>
            <person name="Gouzy J."/>
            <person name="Gamas P."/>
        </authorList>
    </citation>
    <scope>NUCLEOTIDE SEQUENCE [LARGE SCALE GENOMIC DNA]</scope>
    <source>
        <strain evidence="4">cv. Jemalong A17</strain>
    </source>
</reference>
<dbReference type="Pfam" id="PF00635">
    <property type="entry name" value="Motile_Sperm"/>
    <property type="match status" value="1"/>
</dbReference>
<organism evidence="3 4">
    <name type="scientific">Medicago truncatula</name>
    <name type="common">Barrel medic</name>
    <name type="synonym">Medicago tribuloides</name>
    <dbReference type="NCBI Taxonomy" id="3880"/>
    <lineage>
        <taxon>Eukaryota</taxon>
        <taxon>Viridiplantae</taxon>
        <taxon>Streptophyta</taxon>
        <taxon>Embryophyta</taxon>
        <taxon>Tracheophyta</taxon>
        <taxon>Spermatophyta</taxon>
        <taxon>Magnoliopsida</taxon>
        <taxon>eudicotyledons</taxon>
        <taxon>Gunneridae</taxon>
        <taxon>Pentapetalae</taxon>
        <taxon>rosids</taxon>
        <taxon>fabids</taxon>
        <taxon>Fabales</taxon>
        <taxon>Fabaceae</taxon>
        <taxon>Papilionoideae</taxon>
        <taxon>50 kb inversion clade</taxon>
        <taxon>NPAAA clade</taxon>
        <taxon>Hologalegina</taxon>
        <taxon>IRL clade</taxon>
        <taxon>Trifolieae</taxon>
        <taxon>Medicago</taxon>
    </lineage>
</organism>
<accession>A0A396I3L5</accession>
<evidence type="ECO:0000313" key="3">
    <source>
        <dbReference type="EMBL" id="RHN59353.1"/>
    </source>
</evidence>
<protein>
    <submittedName>
        <fullName evidence="3">Putative vesicle-associated membrane-protein-associated protein</fullName>
    </submittedName>
</protein>
<dbReference type="PANTHER" id="PTHR10809">
    <property type="entry name" value="VESICLE-ASSOCIATED MEMBRANE PROTEIN-ASSOCIATED PROTEIN"/>
    <property type="match status" value="1"/>
</dbReference>
<comment type="caution">
    <text evidence="3">The sequence shown here is derived from an EMBL/GenBank/DDBJ whole genome shotgun (WGS) entry which is preliminary data.</text>
</comment>
<sequence length="47" mass="5229">MSNKSDNYLAFKVKTTVPEKYCVRPNIGVLLPTSISDIIGEIICLIM</sequence>
<dbReference type="InterPro" id="IPR000535">
    <property type="entry name" value="MSP_dom"/>
</dbReference>
<evidence type="ECO:0000256" key="1">
    <source>
        <dbReference type="ARBA" id="ARBA00008932"/>
    </source>
</evidence>
<evidence type="ECO:0000259" key="2">
    <source>
        <dbReference type="PROSITE" id="PS50202"/>
    </source>
</evidence>
<feature type="domain" description="MSP" evidence="2">
    <location>
        <begin position="1"/>
        <end position="47"/>
    </location>
</feature>
<dbReference type="Gene3D" id="2.60.40.10">
    <property type="entry name" value="Immunoglobulins"/>
    <property type="match status" value="1"/>
</dbReference>
<dbReference type="AlphaFoldDB" id="A0A396I3L5"/>
<dbReference type="PROSITE" id="PS50202">
    <property type="entry name" value="MSP"/>
    <property type="match status" value="1"/>
</dbReference>
<dbReference type="PANTHER" id="PTHR10809:SF119">
    <property type="entry name" value="VESICLE-ASSOCIATED PROTEIN 1-2-RELATED"/>
    <property type="match status" value="1"/>
</dbReference>
<gene>
    <name evidence="3" type="ORF">MtrunA17_Chr4g0012381</name>
</gene>
<dbReference type="InterPro" id="IPR008962">
    <property type="entry name" value="PapD-like_sf"/>
</dbReference>